<dbReference type="EMBL" id="WNWW01000380">
    <property type="protein sequence ID" value="KAF3425480.1"/>
    <property type="molecule type" value="Genomic_DNA"/>
</dbReference>
<gene>
    <name evidence="1" type="ORF">E2986_13363</name>
</gene>
<keyword evidence="2" id="KW-1185">Reference proteome</keyword>
<evidence type="ECO:0000313" key="2">
    <source>
        <dbReference type="Proteomes" id="UP000655588"/>
    </source>
</evidence>
<accession>A0A833S684</accession>
<dbReference type="Gene3D" id="1.20.890.10">
    <property type="entry name" value="cAMP-dependent protein kinase regulatory subunit, dimerization-anchoring domain"/>
    <property type="match status" value="1"/>
</dbReference>
<dbReference type="AlphaFoldDB" id="A0A833S684"/>
<organism evidence="1 2">
    <name type="scientific">Frieseomelitta varia</name>
    <dbReference type="NCBI Taxonomy" id="561572"/>
    <lineage>
        <taxon>Eukaryota</taxon>
        <taxon>Metazoa</taxon>
        <taxon>Ecdysozoa</taxon>
        <taxon>Arthropoda</taxon>
        <taxon>Hexapoda</taxon>
        <taxon>Insecta</taxon>
        <taxon>Pterygota</taxon>
        <taxon>Neoptera</taxon>
        <taxon>Endopterygota</taxon>
        <taxon>Hymenoptera</taxon>
        <taxon>Apocrita</taxon>
        <taxon>Aculeata</taxon>
        <taxon>Apoidea</taxon>
        <taxon>Anthophila</taxon>
        <taxon>Apidae</taxon>
        <taxon>Frieseomelitta</taxon>
    </lineage>
</organism>
<dbReference type="Pfam" id="PF05186">
    <property type="entry name" value="Dpy-30"/>
    <property type="match status" value="1"/>
</dbReference>
<dbReference type="Proteomes" id="UP000655588">
    <property type="component" value="Unassembled WGS sequence"/>
</dbReference>
<reference evidence="1" key="1">
    <citation type="submission" date="2019-11" db="EMBL/GenBank/DDBJ databases">
        <title>The nuclear and mitochondrial genomes of Frieseomelitta varia - a highly eusocial stingless bee (Meliponini) with a permanently sterile worker caste.</title>
        <authorList>
            <person name="Freitas F.C.P."/>
            <person name="Lourenco A.P."/>
            <person name="Nunes F.M.F."/>
            <person name="Paschoal A.R."/>
            <person name="Abreu F.C.P."/>
            <person name="Barbin F.O."/>
            <person name="Bataglia L."/>
            <person name="Cardoso-Junior C.A.M."/>
            <person name="Cervoni M.S."/>
            <person name="Silva S.R."/>
            <person name="Dalarmi F."/>
            <person name="Del Lama M.A."/>
            <person name="Depintor T.S."/>
            <person name="Ferreira K.M."/>
            <person name="Goria P.S."/>
            <person name="Jaskot M.C."/>
            <person name="Lago D.C."/>
            <person name="Luna-Lucena D."/>
            <person name="Moda L.M."/>
            <person name="Nascimento L."/>
            <person name="Pedrino M."/>
            <person name="Rabico F.O."/>
            <person name="Sanches F.C."/>
            <person name="Santos D.E."/>
            <person name="Santos C.G."/>
            <person name="Vieira J."/>
            <person name="Lopes T.F."/>
            <person name="Barchuk A.R."/>
            <person name="Hartfelder K."/>
            <person name="Simoes Z.L.P."/>
            <person name="Bitondi M.M.G."/>
            <person name="Pinheiro D.G."/>
        </authorList>
    </citation>
    <scope>NUCLEOTIDE SEQUENCE</scope>
    <source>
        <strain evidence="1">USP_RPSP 00005682</strain>
        <tissue evidence="1">Whole individual</tissue>
    </source>
</reference>
<name>A0A833S684_9HYME</name>
<dbReference type="CDD" id="cd22966">
    <property type="entry name" value="DD_DYDC-like"/>
    <property type="match status" value="1"/>
</dbReference>
<comment type="caution">
    <text evidence="1">The sequence shown here is derived from an EMBL/GenBank/DDBJ whole genome shotgun (WGS) entry which is preliminary data.</text>
</comment>
<evidence type="ECO:0000313" key="1">
    <source>
        <dbReference type="EMBL" id="KAF3425480.1"/>
    </source>
</evidence>
<sequence length="217" mass="26211">MTEREEEERVEKIEKFREASSSRKEVEEFPRERWTSPKLRQRLFKNWLHREISQRLKKKKTTVFRLLNAMGFTLDERRRITKIMEFGIRVSAGSRFLHVFDNEEEYLSSDSLYLKYLLSKHLTHAIREMITRKPSNSVEYLGHWLLNYKVDCSKVPCDSQICQLNRILLRVDELQLIPNIYQYERRTEQRTNFHVLRPLENLNFATCQALFSVHSNQ</sequence>
<protein>
    <submittedName>
        <fullName evidence="1">Uncharacterized protein</fullName>
    </submittedName>
</protein>
<proteinExistence type="predicted"/>
<dbReference type="InterPro" id="IPR007858">
    <property type="entry name" value="Dpy-30_motif"/>
</dbReference>
<dbReference type="InterPro" id="IPR049630">
    <property type="entry name" value="DYDC-like_DD"/>
</dbReference>